<gene>
    <name evidence="1" type="ORF">KPL71_020410</name>
</gene>
<dbReference type="Proteomes" id="UP000829398">
    <property type="component" value="Chromosome 7"/>
</dbReference>
<accession>A0ACB8J7A1</accession>
<dbReference type="EMBL" id="CM039176">
    <property type="protein sequence ID" value="KAH9713652.1"/>
    <property type="molecule type" value="Genomic_DNA"/>
</dbReference>
<sequence>MDNACRSSLVESPMGPRSPPAAALDLYGKRRQMVKVQVLEREIGLLQEELKSVEDVQPASICCKEVDDFVGAKPDPLVAIKQESHKPNPFWKSLWGKFCSSLMWICCSTRCLHHLQILNCCKCYVSCHPHCHICICSEKATCQEWRKCMGLSCLHNACCCFKSGHNCTKVNLCSNLAKCCSNTCCL</sequence>
<comment type="caution">
    <text evidence="1">The sequence shown here is derived from an EMBL/GenBank/DDBJ whole genome shotgun (WGS) entry which is preliminary data.</text>
</comment>
<evidence type="ECO:0000313" key="1">
    <source>
        <dbReference type="EMBL" id="KAH9713652.1"/>
    </source>
</evidence>
<proteinExistence type="predicted"/>
<organism evidence="1 2">
    <name type="scientific">Citrus sinensis</name>
    <name type="common">Sweet orange</name>
    <name type="synonym">Citrus aurantium var. sinensis</name>
    <dbReference type="NCBI Taxonomy" id="2711"/>
    <lineage>
        <taxon>Eukaryota</taxon>
        <taxon>Viridiplantae</taxon>
        <taxon>Streptophyta</taxon>
        <taxon>Embryophyta</taxon>
        <taxon>Tracheophyta</taxon>
        <taxon>Spermatophyta</taxon>
        <taxon>Magnoliopsida</taxon>
        <taxon>eudicotyledons</taxon>
        <taxon>Gunneridae</taxon>
        <taxon>Pentapetalae</taxon>
        <taxon>rosids</taxon>
        <taxon>malvids</taxon>
        <taxon>Sapindales</taxon>
        <taxon>Rutaceae</taxon>
        <taxon>Aurantioideae</taxon>
        <taxon>Citrus</taxon>
    </lineage>
</organism>
<name>A0ACB8J7A1_CITSI</name>
<keyword evidence="2" id="KW-1185">Reference proteome</keyword>
<evidence type="ECO:0000313" key="2">
    <source>
        <dbReference type="Proteomes" id="UP000829398"/>
    </source>
</evidence>
<reference evidence="2" key="1">
    <citation type="journal article" date="2023" name="Hortic. Res.">
        <title>A chromosome-level phased genome enabling allele-level studies in sweet orange: a case study on citrus Huanglongbing tolerance.</title>
        <authorList>
            <person name="Wu B."/>
            <person name="Yu Q."/>
            <person name="Deng Z."/>
            <person name="Duan Y."/>
            <person name="Luo F."/>
            <person name="Gmitter F. Jr."/>
        </authorList>
    </citation>
    <scope>NUCLEOTIDE SEQUENCE [LARGE SCALE GENOMIC DNA]</scope>
    <source>
        <strain evidence="2">cv. Valencia</strain>
    </source>
</reference>
<protein>
    <submittedName>
        <fullName evidence="1">Guanine nucleotide-binding protein subunit gamma 3</fullName>
    </submittedName>
</protein>